<comment type="pathway">
    <text evidence="3 9">Carbohydrate degradation; glycolysis; pyruvate from D-glyceraldehyde 3-phosphate: step 3/5.</text>
</comment>
<feature type="binding site" evidence="9 12">
    <location>
        <position position="185"/>
    </location>
    <ligand>
        <name>substrate</name>
    </ligand>
</feature>
<comment type="similarity">
    <text evidence="4 9">Belongs to the BPG-independent phosphoglycerate mutase family.</text>
</comment>
<feature type="binding site" evidence="9 12">
    <location>
        <position position="191"/>
    </location>
    <ligand>
        <name>substrate</name>
    </ligand>
</feature>
<dbReference type="SUPFAM" id="SSF53649">
    <property type="entry name" value="Alkaline phosphatase-like"/>
    <property type="match status" value="1"/>
</dbReference>
<dbReference type="HAMAP" id="MF_01038">
    <property type="entry name" value="GpmI"/>
    <property type="match status" value="1"/>
</dbReference>
<dbReference type="GO" id="GO:0006007">
    <property type="term" value="P:glucose catabolic process"/>
    <property type="evidence" value="ECO:0007669"/>
    <property type="project" value="InterPro"/>
</dbReference>
<proteinExistence type="inferred from homology"/>
<feature type="binding site" evidence="9 13">
    <location>
        <position position="404"/>
    </location>
    <ligand>
        <name>Mn(2+)</name>
        <dbReference type="ChEBI" id="CHEBI:29035"/>
        <label>1</label>
    </ligand>
</feature>
<organism evidence="16 17">
    <name type="scientific">Croceibacter atlanticus (strain ATCC BAA-628 / JCM 21780 / CIP 108009 / IAM 15332 / KCTC 12090 / HTCC2559)</name>
    <dbReference type="NCBI Taxonomy" id="216432"/>
    <lineage>
        <taxon>Bacteria</taxon>
        <taxon>Pseudomonadati</taxon>
        <taxon>Bacteroidota</taxon>
        <taxon>Flavobacteriia</taxon>
        <taxon>Flavobacteriales</taxon>
        <taxon>Flavobacteriaceae</taxon>
        <taxon>Croceibacter</taxon>
    </lineage>
</organism>
<dbReference type="InterPro" id="IPR036646">
    <property type="entry name" value="PGAM_B_sf"/>
</dbReference>
<keyword evidence="6 9" id="KW-0324">Glycolysis</keyword>
<evidence type="ECO:0000256" key="2">
    <source>
        <dbReference type="ARBA" id="ARBA00002315"/>
    </source>
</evidence>
<dbReference type="EC" id="5.4.2.12" evidence="9 10"/>
<comment type="function">
    <text evidence="2 9">Catalyzes the interconversion of 2-phosphoglycerate and 3-phosphoglycerate.</text>
</comment>
<evidence type="ECO:0000256" key="10">
    <source>
        <dbReference type="NCBIfam" id="TIGR01307"/>
    </source>
</evidence>
<evidence type="ECO:0000313" key="16">
    <source>
        <dbReference type="EMBL" id="EAP86779.1"/>
    </source>
</evidence>
<dbReference type="AlphaFoldDB" id="A3UAE3"/>
<feature type="binding site" evidence="9 12">
    <location>
        <position position="333"/>
    </location>
    <ligand>
        <name>substrate</name>
    </ligand>
</feature>
<dbReference type="GO" id="GO:0005829">
    <property type="term" value="C:cytosol"/>
    <property type="evidence" value="ECO:0007669"/>
    <property type="project" value="TreeGrafter"/>
</dbReference>
<dbReference type="Pfam" id="PF06415">
    <property type="entry name" value="iPGM_N"/>
    <property type="match status" value="1"/>
</dbReference>
<feature type="active site" description="Phosphoserine intermediate" evidence="9 11">
    <location>
        <position position="63"/>
    </location>
</feature>
<dbReference type="GO" id="GO:0004619">
    <property type="term" value="F:phosphoglycerate mutase activity"/>
    <property type="evidence" value="ECO:0007669"/>
    <property type="project" value="UniProtKB-UniRule"/>
</dbReference>
<protein>
    <recommendedName>
        <fullName evidence="9 10">2,3-bisphosphoglycerate-independent phosphoglycerate mutase</fullName>
        <shortName evidence="9">BPG-independent PGAM</shortName>
        <shortName evidence="9">Phosphoglyceromutase</shortName>
        <shortName evidence="9">iPGM</shortName>
        <ecNumber evidence="9 10">5.4.2.12</ecNumber>
    </recommendedName>
</protein>
<dbReference type="Gene3D" id="3.40.720.10">
    <property type="entry name" value="Alkaline Phosphatase, subunit A"/>
    <property type="match status" value="1"/>
</dbReference>
<dbReference type="InterPro" id="IPR017850">
    <property type="entry name" value="Alkaline_phosphatase_core_sf"/>
</dbReference>
<comment type="catalytic activity">
    <reaction evidence="1 9">
        <text>(2R)-2-phosphoglycerate = (2R)-3-phosphoglycerate</text>
        <dbReference type="Rhea" id="RHEA:15901"/>
        <dbReference type="ChEBI" id="CHEBI:58272"/>
        <dbReference type="ChEBI" id="CHEBI:58289"/>
        <dbReference type="EC" id="5.4.2.12"/>
    </reaction>
</comment>
<feature type="binding site" evidence="9 12">
    <location>
        <position position="124"/>
    </location>
    <ligand>
        <name>substrate</name>
    </ligand>
</feature>
<feature type="binding site" evidence="9 13">
    <location>
        <position position="13"/>
    </location>
    <ligand>
        <name>Mn(2+)</name>
        <dbReference type="ChEBI" id="CHEBI:29035"/>
        <label>2</label>
    </ligand>
</feature>
<dbReference type="InterPro" id="IPR006124">
    <property type="entry name" value="Metalloenzyme"/>
</dbReference>
<dbReference type="PANTHER" id="PTHR31637:SF0">
    <property type="entry name" value="2,3-BISPHOSPHOGLYCERATE-INDEPENDENT PHOSPHOGLYCERATE MUTASE"/>
    <property type="match status" value="1"/>
</dbReference>
<feature type="binding site" evidence="9 13">
    <location>
        <position position="441"/>
    </location>
    <ligand>
        <name>Mn(2+)</name>
        <dbReference type="ChEBI" id="CHEBI:29035"/>
        <label>2</label>
    </ligand>
</feature>
<dbReference type="eggNOG" id="COG0696">
    <property type="taxonomic scope" value="Bacteria"/>
</dbReference>
<feature type="binding site" evidence="9 13">
    <location>
        <position position="63"/>
    </location>
    <ligand>
        <name>Mn(2+)</name>
        <dbReference type="ChEBI" id="CHEBI:29035"/>
        <label>2</label>
    </ligand>
</feature>
<dbReference type="Gene3D" id="3.40.1450.10">
    <property type="entry name" value="BPG-independent phosphoglycerate mutase, domain B"/>
    <property type="match status" value="1"/>
</dbReference>
<dbReference type="SUPFAM" id="SSF64158">
    <property type="entry name" value="2,3-Bisphosphoglycerate-independent phosphoglycerate mutase, substrate-binding domain"/>
    <property type="match status" value="1"/>
</dbReference>
<evidence type="ECO:0000313" key="17">
    <source>
        <dbReference type="Proteomes" id="UP000002297"/>
    </source>
</evidence>
<evidence type="ECO:0000256" key="12">
    <source>
        <dbReference type="PIRSR" id="PIRSR001492-2"/>
    </source>
</evidence>
<feature type="binding site" evidence="9 13">
    <location>
        <position position="442"/>
    </location>
    <ligand>
        <name>Mn(2+)</name>
        <dbReference type="ChEBI" id="CHEBI:29035"/>
        <label>2</label>
    </ligand>
</feature>
<name>A3UAE3_CROAH</name>
<dbReference type="CDD" id="cd16010">
    <property type="entry name" value="iPGM"/>
    <property type="match status" value="1"/>
</dbReference>
<dbReference type="FunFam" id="3.40.1450.10:FF:000002">
    <property type="entry name" value="2,3-bisphosphoglycerate-independent phosphoglycerate mutase"/>
    <property type="match status" value="1"/>
</dbReference>
<evidence type="ECO:0000256" key="4">
    <source>
        <dbReference type="ARBA" id="ARBA00008819"/>
    </source>
</evidence>
<evidence type="ECO:0000256" key="1">
    <source>
        <dbReference type="ARBA" id="ARBA00000370"/>
    </source>
</evidence>
<dbReference type="PIRSF" id="PIRSF001492">
    <property type="entry name" value="IPGAM"/>
    <property type="match status" value="1"/>
</dbReference>
<reference evidence="16 17" key="1">
    <citation type="journal article" date="2010" name="J. Bacteriol.">
        <title>The complete genome sequence of Croceibacter atlanticus HTCC2559T.</title>
        <authorList>
            <person name="Oh H.M."/>
            <person name="Kang I."/>
            <person name="Ferriera S."/>
            <person name="Giovannoni S.J."/>
            <person name="Cho J.C."/>
        </authorList>
    </citation>
    <scope>NUCLEOTIDE SEQUENCE [LARGE SCALE GENOMIC DNA]</scope>
    <source>
        <strain evidence="17">ATCC BAA-628 / HTCC2559 / KCTC 12090</strain>
    </source>
</reference>
<feature type="binding site" evidence="9 12">
    <location>
        <begin position="154"/>
        <end position="155"/>
    </location>
    <ligand>
        <name>substrate</name>
    </ligand>
</feature>
<dbReference type="UniPathway" id="UPA00109">
    <property type="reaction ID" value="UER00186"/>
</dbReference>
<comment type="cofactor">
    <cofactor evidence="9">
        <name>Mn(2+)</name>
        <dbReference type="ChEBI" id="CHEBI:29035"/>
    </cofactor>
    <text evidence="9">Binds 2 manganese ions per subunit.</text>
</comment>
<dbReference type="InterPro" id="IPR011258">
    <property type="entry name" value="BPG-indep_PGM_N"/>
</dbReference>
<sequence length="506" mass="55839">MAMDKKVMLMILDGWGIATDTSVSAVDAANTPYIDALYTKYPNATLRTDGMNVGLPEGQMGNSEVGHMNLGAGRIVYQDLAKINNAVAQNTLKDEEVLQRAFSYAKEFNKPVHYIGLLSDGGVHSHTSHLNGLLNAANAYGISKNYIHAFTDGRDVDPQSGKGFIENLITTLPKYNAELATVTGRYYAMDRDTRWERTKLAYDALVNAEGQPTNNILKSIQSNYDDGITDEFIKPLICTNNDNPVATINPNDVVIFFNFRTDRGRQLTNALTQRDFVEEGMAKLPLYFVTMTMYDETFNDIKVIFKKENIKETLGEVLEWSGKTQLRAAETEKYPHVTFFFSGGREQPFKGETRIMAKSPNVATYDLQPEMSAFELTERVKAHIETTASDFICINFANPDMVGHTGDFNAAIKACETVDSCAQTLIEAAKLQGYTTIVIADHGNSEVMVNPDGSPNTAHTTNPVPMLLVDDSLKTIKDGVLGDIAPTILHLMGVAKPKLMTQNSLL</sequence>
<evidence type="ECO:0000256" key="13">
    <source>
        <dbReference type="PIRSR" id="PIRSR001492-3"/>
    </source>
</evidence>
<dbReference type="GO" id="GO:0030145">
    <property type="term" value="F:manganese ion binding"/>
    <property type="evidence" value="ECO:0007669"/>
    <property type="project" value="UniProtKB-UniRule"/>
</dbReference>
<evidence type="ECO:0000256" key="8">
    <source>
        <dbReference type="ARBA" id="ARBA00023235"/>
    </source>
</evidence>
<evidence type="ECO:0000256" key="6">
    <source>
        <dbReference type="ARBA" id="ARBA00023152"/>
    </source>
</evidence>
<dbReference type="NCBIfam" id="TIGR01307">
    <property type="entry name" value="pgm_bpd_ind"/>
    <property type="match status" value="1"/>
</dbReference>
<dbReference type="Pfam" id="PF01676">
    <property type="entry name" value="Metalloenzyme"/>
    <property type="match status" value="1"/>
</dbReference>
<evidence type="ECO:0000256" key="3">
    <source>
        <dbReference type="ARBA" id="ARBA00004798"/>
    </source>
</evidence>
<dbReference type="InterPro" id="IPR005995">
    <property type="entry name" value="Pgm_bpd_ind"/>
</dbReference>
<feature type="domain" description="BPG-independent PGAM N-terminal" evidence="15">
    <location>
        <begin position="83"/>
        <end position="296"/>
    </location>
</feature>
<keyword evidence="7 9" id="KW-0464">Manganese</keyword>
<dbReference type="KEGG" id="cat:CA2559_12103"/>
<feature type="binding site" evidence="9 13">
    <location>
        <position position="459"/>
    </location>
    <ligand>
        <name>Mn(2+)</name>
        <dbReference type="ChEBI" id="CHEBI:29035"/>
        <label>1</label>
    </ligand>
</feature>
<evidence type="ECO:0000259" key="15">
    <source>
        <dbReference type="Pfam" id="PF06415"/>
    </source>
</evidence>
<comment type="subunit">
    <text evidence="9">Monomer.</text>
</comment>
<evidence type="ECO:0000256" key="5">
    <source>
        <dbReference type="ARBA" id="ARBA00022723"/>
    </source>
</evidence>
<evidence type="ECO:0000256" key="7">
    <source>
        <dbReference type="ARBA" id="ARBA00023211"/>
    </source>
</evidence>
<feature type="binding site" evidence="9 12">
    <location>
        <begin position="260"/>
        <end position="263"/>
    </location>
    <ligand>
        <name>substrate</name>
    </ligand>
</feature>
<keyword evidence="8 9" id="KW-0413">Isomerase</keyword>
<gene>
    <name evidence="9" type="primary">gpmI</name>
    <name evidence="16" type="ordered locus">CA2559_12103</name>
</gene>
<keyword evidence="17" id="KW-1185">Reference proteome</keyword>
<dbReference type="HOGENOM" id="CLU_026099_2_0_10"/>
<evidence type="ECO:0000256" key="11">
    <source>
        <dbReference type="PIRSR" id="PIRSR001492-1"/>
    </source>
</evidence>
<evidence type="ECO:0000256" key="9">
    <source>
        <dbReference type="HAMAP-Rule" id="MF_01038"/>
    </source>
</evidence>
<feature type="domain" description="Metalloenzyme" evidence="14">
    <location>
        <begin position="5"/>
        <end position="495"/>
    </location>
</feature>
<dbReference type="EMBL" id="CP002046">
    <property type="protein sequence ID" value="EAP86779.1"/>
    <property type="molecule type" value="Genomic_DNA"/>
</dbReference>
<dbReference type="GO" id="GO:0006096">
    <property type="term" value="P:glycolytic process"/>
    <property type="evidence" value="ECO:0007669"/>
    <property type="project" value="UniProtKB-UniRule"/>
</dbReference>
<evidence type="ECO:0000259" key="14">
    <source>
        <dbReference type="Pfam" id="PF01676"/>
    </source>
</evidence>
<dbReference type="Proteomes" id="UP000002297">
    <property type="component" value="Chromosome"/>
</dbReference>
<dbReference type="PANTHER" id="PTHR31637">
    <property type="entry name" value="2,3-BISPHOSPHOGLYCERATE-INDEPENDENT PHOSPHOGLYCERATE MUTASE"/>
    <property type="match status" value="1"/>
</dbReference>
<accession>A3UAE3</accession>
<keyword evidence="5 9" id="KW-0479">Metal-binding</keyword>
<dbReference type="STRING" id="216432.CA2559_12103"/>
<feature type="binding site" evidence="9 13">
    <location>
        <position position="400"/>
    </location>
    <ligand>
        <name>Mn(2+)</name>
        <dbReference type="ChEBI" id="CHEBI:29035"/>
        <label>1</label>
    </ligand>
</feature>